<evidence type="ECO:0000256" key="2">
    <source>
        <dbReference type="SAM" id="SignalP"/>
    </source>
</evidence>
<dbReference type="EMBL" id="QDEB01122892">
    <property type="protein sequence ID" value="RZB40045.1"/>
    <property type="molecule type" value="Genomic_DNA"/>
</dbReference>
<protein>
    <submittedName>
        <fullName evidence="4">COesterase domain containing protein</fullName>
    </submittedName>
</protein>
<keyword evidence="1" id="KW-0325">Glycoprotein</keyword>
<feature type="domain" description="Carboxylesterase type B" evidence="3">
    <location>
        <begin position="31"/>
        <end position="115"/>
    </location>
</feature>
<feature type="chain" id="PRO_5019722434" evidence="2">
    <location>
        <begin position="18"/>
        <end position="136"/>
    </location>
</feature>
<dbReference type="Gene3D" id="3.40.50.1820">
    <property type="entry name" value="alpha/beta hydrolase"/>
    <property type="match status" value="1"/>
</dbReference>
<dbReference type="OrthoDB" id="19653at2759"/>
<reference evidence="4 5" key="1">
    <citation type="submission" date="2017-03" db="EMBL/GenBank/DDBJ databases">
        <title>Genome of the blue death feigning beetle - Asbolus verrucosus.</title>
        <authorList>
            <person name="Rider S.D."/>
        </authorList>
    </citation>
    <scope>NUCLEOTIDE SEQUENCE [LARGE SCALE GENOMIC DNA]</scope>
    <source>
        <strain evidence="4">Butters</strain>
        <tissue evidence="4">Head and leg muscle</tissue>
    </source>
</reference>
<comment type="caution">
    <text evidence="4">The sequence shown here is derived from an EMBL/GenBank/DDBJ whole genome shotgun (WGS) entry which is preliminary data.</text>
</comment>
<keyword evidence="5" id="KW-1185">Reference proteome</keyword>
<dbReference type="InterPro" id="IPR002018">
    <property type="entry name" value="CarbesteraseB"/>
</dbReference>
<proteinExistence type="predicted"/>
<dbReference type="SUPFAM" id="SSF53474">
    <property type="entry name" value="alpha/beta-Hydrolases"/>
    <property type="match status" value="1"/>
</dbReference>
<sequence>MSRKLLLLAFLIGAVFTYPNPDPKVTKNADKPTIPTPLGQIQGSILASRLGKQIFSFRGIRYAKAPVEDLRFQPPVPAEKWENVYNATQDGPLCPQPIDEPTAEDCLFLNVYTTKVYLPNSTSNIFKKCGFNETTE</sequence>
<evidence type="ECO:0000313" key="4">
    <source>
        <dbReference type="EMBL" id="RZB40045.1"/>
    </source>
</evidence>
<accession>A0A482V9V1</accession>
<evidence type="ECO:0000313" key="5">
    <source>
        <dbReference type="Proteomes" id="UP000292052"/>
    </source>
</evidence>
<gene>
    <name evidence="4" type="ORF">BDFB_004032</name>
</gene>
<feature type="signal peptide" evidence="2">
    <location>
        <begin position="1"/>
        <end position="17"/>
    </location>
</feature>
<dbReference type="InterPro" id="IPR050309">
    <property type="entry name" value="Type-B_Carboxylest/Lipase"/>
</dbReference>
<keyword evidence="2" id="KW-0732">Signal</keyword>
<dbReference type="Pfam" id="PF00135">
    <property type="entry name" value="COesterase"/>
    <property type="match status" value="1"/>
</dbReference>
<dbReference type="STRING" id="1661398.A0A482V9V1"/>
<dbReference type="AlphaFoldDB" id="A0A482V9V1"/>
<organism evidence="4 5">
    <name type="scientific">Asbolus verrucosus</name>
    <name type="common">Desert ironclad beetle</name>
    <dbReference type="NCBI Taxonomy" id="1661398"/>
    <lineage>
        <taxon>Eukaryota</taxon>
        <taxon>Metazoa</taxon>
        <taxon>Ecdysozoa</taxon>
        <taxon>Arthropoda</taxon>
        <taxon>Hexapoda</taxon>
        <taxon>Insecta</taxon>
        <taxon>Pterygota</taxon>
        <taxon>Neoptera</taxon>
        <taxon>Endopterygota</taxon>
        <taxon>Coleoptera</taxon>
        <taxon>Polyphaga</taxon>
        <taxon>Cucujiformia</taxon>
        <taxon>Tenebrionidae</taxon>
        <taxon>Pimeliinae</taxon>
        <taxon>Asbolus</taxon>
    </lineage>
</organism>
<dbReference type="PANTHER" id="PTHR11559">
    <property type="entry name" value="CARBOXYLESTERASE"/>
    <property type="match status" value="1"/>
</dbReference>
<dbReference type="InterPro" id="IPR029058">
    <property type="entry name" value="AB_hydrolase_fold"/>
</dbReference>
<evidence type="ECO:0000259" key="3">
    <source>
        <dbReference type="Pfam" id="PF00135"/>
    </source>
</evidence>
<dbReference type="Proteomes" id="UP000292052">
    <property type="component" value="Unassembled WGS sequence"/>
</dbReference>
<evidence type="ECO:0000256" key="1">
    <source>
        <dbReference type="ARBA" id="ARBA00023180"/>
    </source>
</evidence>
<name>A0A482V9V1_ASBVE</name>